<dbReference type="Pfam" id="PF18701">
    <property type="entry name" value="DUF5641"/>
    <property type="match status" value="1"/>
</dbReference>
<evidence type="ECO:0000313" key="3">
    <source>
        <dbReference type="EMBL" id="KAK4021827.1"/>
    </source>
</evidence>
<keyword evidence="4" id="KW-1185">Reference proteome</keyword>
<feature type="domain" description="DUF5641" evidence="2">
    <location>
        <begin position="22"/>
        <end position="67"/>
    </location>
</feature>
<sequence length="163" mass="18285">MDQSLSTVTTGVSPSNQRNDQGSNKDWRRRATIVEQLNRGEDGKVRSAEIRTAKGKTSRPINKLYPLELVESTEKWIPLESKKQRIVEATAGKSLSLVPVPVENPSVSTVRNPVGSSFMSSIPIPVIDEMMPRAVRIKRRVAQRAKKNIKIMSQMETVEEEDE</sequence>
<feature type="region of interest" description="Disordered" evidence="1">
    <location>
        <begin position="1"/>
        <end position="43"/>
    </location>
</feature>
<organism evidence="3 4">
    <name type="scientific">Daphnia magna</name>
    <dbReference type="NCBI Taxonomy" id="35525"/>
    <lineage>
        <taxon>Eukaryota</taxon>
        <taxon>Metazoa</taxon>
        <taxon>Ecdysozoa</taxon>
        <taxon>Arthropoda</taxon>
        <taxon>Crustacea</taxon>
        <taxon>Branchiopoda</taxon>
        <taxon>Diplostraca</taxon>
        <taxon>Cladocera</taxon>
        <taxon>Anomopoda</taxon>
        <taxon>Daphniidae</taxon>
        <taxon>Daphnia</taxon>
    </lineage>
</organism>
<evidence type="ECO:0000259" key="2">
    <source>
        <dbReference type="Pfam" id="PF18701"/>
    </source>
</evidence>
<reference evidence="3 4" key="1">
    <citation type="journal article" date="2023" name="Nucleic Acids Res.">
        <title>The hologenome of Daphnia magna reveals possible DNA methylation and microbiome-mediated evolution of the host genome.</title>
        <authorList>
            <person name="Chaturvedi A."/>
            <person name="Li X."/>
            <person name="Dhandapani V."/>
            <person name="Marshall H."/>
            <person name="Kissane S."/>
            <person name="Cuenca-Cambronero M."/>
            <person name="Asole G."/>
            <person name="Calvet F."/>
            <person name="Ruiz-Romero M."/>
            <person name="Marangio P."/>
            <person name="Guigo R."/>
            <person name="Rago D."/>
            <person name="Mirbahai L."/>
            <person name="Eastwood N."/>
            <person name="Colbourne J.K."/>
            <person name="Zhou J."/>
            <person name="Mallon E."/>
            <person name="Orsini L."/>
        </authorList>
    </citation>
    <scope>NUCLEOTIDE SEQUENCE [LARGE SCALE GENOMIC DNA]</scope>
    <source>
        <strain evidence="3">LRV0_1</strain>
    </source>
</reference>
<name>A0ABR0A9L2_9CRUS</name>
<comment type="caution">
    <text evidence="3">The sequence shown here is derived from an EMBL/GenBank/DDBJ whole genome shotgun (WGS) entry which is preliminary data.</text>
</comment>
<protein>
    <recommendedName>
        <fullName evidence="2">DUF5641 domain-containing protein</fullName>
    </recommendedName>
</protein>
<evidence type="ECO:0000256" key="1">
    <source>
        <dbReference type="SAM" id="MobiDB-lite"/>
    </source>
</evidence>
<accession>A0ABR0A9L2</accession>
<feature type="compositionally biased region" description="Polar residues" evidence="1">
    <location>
        <begin position="1"/>
        <end position="24"/>
    </location>
</feature>
<gene>
    <name evidence="3" type="ORF">OUZ56_003736</name>
</gene>
<proteinExistence type="predicted"/>
<dbReference type="Proteomes" id="UP001234178">
    <property type="component" value="Unassembled WGS sequence"/>
</dbReference>
<dbReference type="InterPro" id="IPR040676">
    <property type="entry name" value="DUF5641"/>
</dbReference>
<evidence type="ECO:0000313" key="4">
    <source>
        <dbReference type="Proteomes" id="UP001234178"/>
    </source>
</evidence>
<dbReference type="EMBL" id="JAOYFB010000036">
    <property type="protein sequence ID" value="KAK4021827.1"/>
    <property type="molecule type" value="Genomic_DNA"/>
</dbReference>